<evidence type="ECO:0000256" key="2">
    <source>
        <dbReference type="ARBA" id="ARBA00022737"/>
    </source>
</evidence>
<dbReference type="SMART" id="SM00513">
    <property type="entry name" value="SAP"/>
    <property type="match status" value="1"/>
</dbReference>
<dbReference type="PROSITE" id="PS51073">
    <property type="entry name" value="RPEL"/>
    <property type="match status" value="2"/>
</dbReference>
<evidence type="ECO:0000256" key="5">
    <source>
        <dbReference type="ARBA" id="ARBA00023163"/>
    </source>
</evidence>
<dbReference type="Gene3D" id="1.10.720.30">
    <property type="entry name" value="SAP domain"/>
    <property type="match status" value="1"/>
</dbReference>
<sequence length="1003" mass="112212">MESINIQIKDNIQELLDMDSLTDKFEMECDSQISRTSPPKAVIDSSPLQTAMDKNKESLKVKLLVRRSLNQLVEQGIMPSPKTSPAIYEQTRQLERAKTGDMLKAKIKQRPDRMELERRHILEHQEGNIDPSLAEKKRMLEKALLVDHLNSKISHRPGPLELIEKNILHADEPIERIVKEGLVNYTPTDEAVSPGQALLSPESMVCIEDDSLSSEGETQHLHKIQPINVIYLAQPQATITSEVIAAPCITIEPSAVAADLPKECSFFFRALDSVKPESSEKSSVIATETSRKTISSSSIKNDIKEKIKKKSKNKAISKARSIKFHEYKGPPNAQKHSSISVQKSGETNYQLIMKQQSLLEYLEDLCKNPPALPASSKMSFSAKEKDTAQGGESSSLHKLPPDPATEKLNKLKVFQLKRYCKTYNLPVSGSKSSLVDRLKPYLHMMEKIPDFEGKGTSVEALCSSAAHDPKNQDTIEENLLKEQQKRIAELQRQLKKSQEELELIKQNQKKSEQDFLTQTVVPTTSKDDQRSEIMQFKGEEINITPLATDKILSEMDIKITVRIDPDTPSTLLKPKSEPNFGDTEIMAIQPQDGKVDSSINSGAFEAWKANHHLEAIGSASETVPHCNDSFGKMVDDYVSNNETLDKLLGQVQPDIPNICKSVEHSYTNHISTGSCSQNSSMTADLTSNSLENNCLQTPLVLSDYNDVDLLDFPMHIDDTCDTVYSLPKTDNSAFHQAMEVREPECSSNHLKQLNFEAEMHTESNDSENNERSEDKNMFNDFDALVHSEPFCDMFSGGRNVGNPDMTEGKELTKVSHSINDINQNYTPSTAVILSTCLLGAQQRHLENFPDPVACNTVKREWSPSDMYYGSAKYKPTPPPPACIQQSVQLNHNHTELMNMTGDKISNGRFNFDGSERNSSNLMCNSSTSNNNSHPGQVSPMDFDSLLSNIDLPITPQVCDRGMNDGSQEKMLYDLQQNGLLDYFNDDYGMQNDSFTCEINNTSY</sequence>
<feature type="region of interest" description="Disordered" evidence="9">
    <location>
        <begin position="373"/>
        <end position="404"/>
    </location>
</feature>
<evidence type="ECO:0000259" key="10">
    <source>
        <dbReference type="PROSITE" id="PS50800"/>
    </source>
</evidence>
<dbReference type="GO" id="GO:0003713">
    <property type="term" value="F:transcription coactivator activity"/>
    <property type="evidence" value="ECO:0007669"/>
    <property type="project" value="TreeGrafter"/>
</dbReference>
<accession>A0A8D8HPL5</accession>
<dbReference type="PANTHER" id="PTHR22793">
    <property type="entry name" value="MYOCARDIN-RELATED TRANSCRIPTION FACTOR-RELATED"/>
    <property type="match status" value="1"/>
</dbReference>
<organism evidence="11">
    <name type="scientific">Culex pipiens</name>
    <name type="common">House mosquito</name>
    <dbReference type="NCBI Taxonomy" id="7175"/>
    <lineage>
        <taxon>Eukaryota</taxon>
        <taxon>Metazoa</taxon>
        <taxon>Ecdysozoa</taxon>
        <taxon>Arthropoda</taxon>
        <taxon>Hexapoda</taxon>
        <taxon>Insecta</taxon>
        <taxon>Pterygota</taxon>
        <taxon>Neoptera</taxon>
        <taxon>Endopterygota</taxon>
        <taxon>Diptera</taxon>
        <taxon>Nematocera</taxon>
        <taxon>Culicoidea</taxon>
        <taxon>Culicidae</taxon>
        <taxon>Culicinae</taxon>
        <taxon>Culicini</taxon>
        <taxon>Culex</taxon>
        <taxon>Culex</taxon>
    </lineage>
</organism>
<dbReference type="GO" id="GO:0005634">
    <property type="term" value="C:nucleus"/>
    <property type="evidence" value="ECO:0007669"/>
    <property type="project" value="UniProtKB-SubCell"/>
</dbReference>
<dbReference type="EMBL" id="HBUE01069610">
    <property type="protein sequence ID" value="CAG6472235.1"/>
    <property type="molecule type" value="Transcribed_RNA"/>
</dbReference>
<keyword evidence="3" id="KW-0805">Transcription regulation</keyword>
<evidence type="ECO:0000256" key="6">
    <source>
        <dbReference type="ARBA" id="ARBA00023242"/>
    </source>
</evidence>
<dbReference type="EMBL" id="HBUE01326821">
    <property type="protein sequence ID" value="CAG6591233.1"/>
    <property type="molecule type" value="Transcribed_RNA"/>
</dbReference>
<dbReference type="PANTHER" id="PTHR22793:SF12">
    <property type="entry name" value="MYOCARDIN-RELATED TRANSCRIPTION FACTOR, ISOFORM H"/>
    <property type="match status" value="1"/>
</dbReference>
<name>A0A8D8HPL5_CULPI</name>
<keyword evidence="6" id="KW-0539">Nucleus</keyword>
<feature type="coiled-coil region" evidence="8">
    <location>
        <begin position="473"/>
        <end position="514"/>
    </location>
</feature>
<dbReference type="Pfam" id="PF02755">
    <property type="entry name" value="RPEL"/>
    <property type="match status" value="2"/>
</dbReference>
<evidence type="ECO:0000256" key="7">
    <source>
        <dbReference type="PROSITE-ProRule" id="PRU00401"/>
    </source>
</evidence>
<feature type="repeat" description="RPEL" evidence="7">
    <location>
        <begin position="101"/>
        <end position="126"/>
    </location>
</feature>
<protein>
    <submittedName>
        <fullName evidence="11">MKL/myocardin-like protein 2</fullName>
    </submittedName>
</protein>
<dbReference type="InterPro" id="IPR043451">
    <property type="entry name" value="Myocardin-like"/>
</dbReference>
<evidence type="ECO:0000256" key="8">
    <source>
        <dbReference type="SAM" id="Coils"/>
    </source>
</evidence>
<comment type="subcellular location">
    <subcellularLocation>
        <location evidence="1">Nucleus</location>
    </subcellularLocation>
</comment>
<evidence type="ECO:0000313" key="11">
    <source>
        <dbReference type="EMBL" id="CAG6539205.1"/>
    </source>
</evidence>
<dbReference type="Gene3D" id="6.10.150.10">
    <property type="match status" value="1"/>
</dbReference>
<dbReference type="Gene3D" id="6.10.140.2040">
    <property type="match status" value="1"/>
</dbReference>
<evidence type="ECO:0000256" key="3">
    <source>
        <dbReference type="ARBA" id="ARBA00023015"/>
    </source>
</evidence>
<dbReference type="AlphaFoldDB" id="A0A8D8HPL5"/>
<dbReference type="SUPFAM" id="SSF68906">
    <property type="entry name" value="SAP domain"/>
    <property type="match status" value="1"/>
</dbReference>
<dbReference type="Pfam" id="PF02037">
    <property type="entry name" value="SAP"/>
    <property type="match status" value="1"/>
</dbReference>
<dbReference type="PROSITE" id="PS50800">
    <property type="entry name" value="SAP"/>
    <property type="match status" value="1"/>
</dbReference>
<feature type="repeat" description="RPEL" evidence="7">
    <location>
        <begin position="147"/>
        <end position="172"/>
    </location>
</feature>
<feature type="domain" description="SAP" evidence="10">
    <location>
        <begin position="408"/>
        <end position="442"/>
    </location>
</feature>
<reference evidence="11" key="1">
    <citation type="submission" date="2021-05" db="EMBL/GenBank/DDBJ databases">
        <authorList>
            <person name="Alioto T."/>
            <person name="Alioto T."/>
            <person name="Gomez Garrido J."/>
        </authorList>
    </citation>
    <scope>NUCLEOTIDE SEQUENCE</scope>
</reference>
<keyword evidence="2" id="KW-0677">Repeat</keyword>
<dbReference type="GO" id="GO:0045944">
    <property type="term" value="P:positive regulation of transcription by RNA polymerase II"/>
    <property type="evidence" value="ECO:0007669"/>
    <property type="project" value="TreeGrafter"/>
</dbReference>
<evidence type="ECO:0000256" key="4">
    <source>
        <dbReference type="ARBA" id="ARBA00023054"/>
    </source>
</evidence>
<dbReference type="EMBL" id="HBUE01220211">
    <property type="protein sequence ID" value="CAG6539205.1"/>
    <property type="molecule type" value="Transcribed_RNA"/>
</dbReference>
<keyword evidence="4 8" id="KW-0175">Coiled coil</keyword>
<proteinExistence type="predicted"/>
<evidence type="ECO:0000256" key="1">
    <source>
        <dbReference type="ARBA" id="ARBA00004123"/>
    </source>
</evidence>
<dbReference type="InterPro" id="IPR036361">
    <property type="entry name" value="SAP_dom_sf"/>
</dbReference>
<dbReference type="InterPro" id="IPR003034">
    <property type="entry name" value="SAP_dom"/>
</dbReference>
<evidence type="ECO:0000256" key="9">
    <source>
        <dbReference type="SAM" id="MobiDB-lite"/>
    </source>
</evidence>
<keyword evidence="5" id="KW-0804">Transcription</keyword>
<dbReference type="SMART" id="SM00707">
    <property type="entry name" value="RPEL"/>
    <property type="match status" value="3"/>
</dbReference>
<dbReference type="InterPro" id="IPR004018">
    <property type="entry name" value="RPEL_repeat"/>
</dbReference>